<dbReference type="EMBL" id="SLXK01000004">
    <property type="protein sequence ID" value="TCP30828.1"/>
    <property type="molecule type" value="Genomic_DNA"/>
</dbReference>
<comment type="caution">
    <text evidence="8">The sequence shown here is derived from an EMBL/GenBank/DDBJ whole genome shotgun (WGS) entry which is preliminary data.</text>
</comment>
<keyword evidence="9" id="KW-1185">Reference proteome</keyword>
<reference evidence="8 9" key="1">
    <citation type="submission" date="2019-03" db="EMBL/GenBank/DDBJ databases">
        <title>Genomic Encyclopedia of Type Strains, Phase IV (KMG-IV): sequencing the most valuable type-strain genomes for metagenomic binning, comparative biology and taxonomic classification.</title>
        <authorList>
            <person name="Goeker M."/>
        </authorList>
    </citation>
    <scope>NUCLEOTIDE SEQUENCE [LARGE SCALE GENOMIC DNA]</scope>
    <source>
        <strain evidence="8 9">DSM 19377</strain>
    </source>
</reference>
<evidence type="ECO:0000256" key="3">
    <source>
        <dbReference type="ARBA" id="ARBA00022692"/>
    </source>
</evidence>
<gene>
    <name evidence="8" type="ORF">EV207_1047</name>
</gene>
<dbReference type="PANTHER" id="PTHR23523">
    <property type="match status" value="1"/>
</dbReference>
<feature type="transmembrane region" description="Helical" evidence="6">
    <location>
        <begin position="291"/>
        <end position="311"/>
    </location>
</feature>
<protein>
    <submittedName>
        <fullName evidence="8">CP family cyanate transporter-like MFS transporter</fullName>
    </submittedName>
</protein>
<feature type="transmembrane region" description="Helical" evidence="6">
    <location>
        <begin position="317"/>
        <end position="337"/>
    </location>
</feature>
<keyword evidence="5 6" id="KW-0472">Membrane</keyword>
<dbReference type="Proteomes" id="UP000295416">
    <property type="component" value="Unassembled WGS sequence"/>
</dbReference>
<feature type="transmembrane region" description="Helical" evidence="6">
    <location>
        <begin position="145"/>
        <end position="170"/>
    </location>
</feature>
<dbReference type="GO" id="GO:0022857">
    <property type="term" value="F:transmembrane transporter activity"/>
    <property type="evidence" value="ECO:0007669"/>
    <property type="project" value="InterPro"/>
</dbReference>
<evidence type="ECO:0000256" key="6">
    <source>
        <dbReference type="SAM" id="Phobius"/>
    </source>
</evidence>
<dbReference type="InterPro" id="IPR011701">
    <property type="entry name" value="MFS"/>
</dbReference>
<organism evidence="8 9">
    <name type="scientific">Scopulibacillus darangshiensis</name>
    <dbReference type="NCBI Taxonomy" id="442528"/>
    <lineage>
        <taxon>Bacteria</taxon>
        <taxon>Bacillati</taxon>
        <taxon>Bacillota</taxon>
        <taxon>Bacilli</taxon>
        <taxon>Bacillales</taxon>
        <taxon>Sporolactobacillaceae</taxon>
        <taxon>Scopulibacillus</taxon>
    </lineage>
</organism>
<dbReference type="AlphaFoldDB" id="A0A4R2P915"/>
<evidence type="ECO:0000256" key="5">
    <source>
        <dbReference type="ARBA" id="ARBA00023136"/>
    </source>
</evidence>
<accession>A0A4R2P915</accession>
<feature type="transmembrane region" description="Helical" evidence="6">
    <location>
        <begin position="112"/>
        <end position="133"/>
    </location>
</feature>
<keyword evidence="2" id="KW-0813">Transport</keyword>
<dbReference type="PROSITE" id="PS50850">
    <property type="entry name" value="MFS"/>
    <property type="match status" value="1"/>
</dbReference>
<feature type="transmembrane region" description="Helical" evidence="6">
    <location>
        <begin position="61"/>
        <end position="80"/>
    </location>
</feature>
<keyword evidence="4 6" id="KW-1133">Transmembrane helix</keyword>
<dbReference type="PANTHER" id="PTHR23523:SF2">
    <property type="entry name" value="2-NITROIMIDAZOLE TRANSPORTER"/>
    <property type="match status" value="1"/>
</dbReference>
<dbReference type="SUPFAM" id="SSF103473">
    <property type="entry name" value="MFS general substrate transporter"/>
    <property type="match status" value="1"/>
</dbReference>
<feature type="transmembrane region" description="Helical" evidence="6">
    <location>
        <begin position="381"/>
        <end position="401"/>
    </location>
</feature>
<evidence type="ECO:0000259" key="7">
    <source>
        <dbReference type="PROSITE" id="PS50850"/>
    </source>
</evidence>
<name>A0A4R2P915_9BACL</name>
<proteinExistence type="predicted"/>
<evidence type="ECO:0000256" key="2">
    <source>
        <dbReference type="ARBA" id="ARBA00022448"/>
    </source>
</evidence>
<dbReference type="InterPro" id="IPR036259">
    <property type="entry name" value="MFS_trans_sf"/>
</dbReference>
<evidence type="ECO:0000313" key="9">
    <source>
        <dbReference type="Proteomes" id="UP000295416"/>
    </source>
</evidence>
<feature type="transmembrane region" description="Helical" evidence="6">
    <location>
        <begin position="260"/>
        <end position="284"/>
    </location>
</feature>
<feature type="transmembrane region" description="Helical" evidence="6">
    <location>
        <begin position="87"/>
        <end position="106"/>
    </location>
</feature>
<dbReference type="InterPro" id="IPR020846">
    <property type="entry name" value="MFS_dom"/>
</dbReference>
<feature type="domain" description="Major facilitator superfamily (MFS) profile" evidence="7">
    <location>
        <begin position="22"/>
        <end position="405"/>
    </location>
</feature>
<dbReference type="OrthoDB" id="9797740at2"/>
<keyword evidence="3 6" id="KW-0812">Transmembrane</keyword>
<dbReference type="Pfam" id="PF07690">
    <property type="entry name" value="MFS_1"/>
    <property type="match status" value="1"/>
</dbReference>
<dbReference type="GO" id="GO:0005886">
    <property type="term" value="C:plasma membrane"/>
    <property type="evidence" value="ECO:0007669"/>
    <property type="project" value="UniProtKB-SubCell"/>
</dbReference>
<dbReference type="Gene3D" id="1.20.1250.20">
    <property type="entry name" value="MFS general substrate transporter like domains"/>
    <property type="match status" value="2"/>
</dbReference>
<sequence length="408" mass="43836">MGLQQTSTHQGKNQSELQTKSGIVLLIIGIIFIGANLRAPITSVGPLIASIRDSLGISNATAGTLTTVPLIAFALLSPFASTFARRFGMEMVLLLSLILLTIGIVLRPLAGVGTLFTGTILVGLAIAVCNVLLPSVIKQSFPQNLGIMTGVYSVSMNLCGAIASGLSVPVASLSKFGWHGSLGYWSIFAMIAVLFWIPQIRFRHKPTVSQTSAAQKSVSMWRSRLAWQVTFFMGLQSLIFYTVVAWLPEILQQQGVSSNVAGWMLSLIQFAVLPFTFIVPILAGRMRDQRLLVVITAILLVVGTTGIIYGGTVLMPLWVIMIGIGAGSAFSVAMMFFNLRTQTTHEAAELSGMAQSFGYLLAAIGPILFGALHDLTHNWTLPLWMLIIASILILVFGYGAGKKKYVSS</sequence>
<dbReference type="InterPro" id="IPR052524">
    <property type="entry name" value="MFS_Cyanate_Porter"/>
</dbReference>
<evidence type="ECO:0000256" key="1">
    <source>
        <dbReference type="ARBA" id="ARBA00004651"/>
    </source>
</evidence>
<feature type="transmembrane region" description="Helical" evidence="6">
    <location>
        <begin position="357"/>
        <end position="375"/>
    </location>
</feature>
<dbReference type="RefSeq" id="WP_132744037.1">
    <property type="nucleotide sequence ID" value="NZ_SLXK01000004.1"/>
</dbReference>
<dbReference type="CDD" id="cd17339">
    <property type="entry name" value="MFS_NIMT_CynX_like"/>
    <property type="match status" value="1"/>
</dbReference>
<evidence type="ECO:0000256" key="4">
    <source>
        <dbReference type="ARBA" id="ARBA00022989"/>
    </source>
</evidence>
<feature type="transmembrane region" description="Helical" evidence="6">
    <location>
        <begin position="21"/>
        <end position="41"/>
    </location>
</feature>
<evidence type="ECO:0000313" key="8">
    <source>
        <dbReference type="EMBL" id="TCP30828.1"/>
    </source>
</evidence>
<feature type="transmembrane region" description="Helical" evidence="6">
    <location>
        <begin position="176"/>
        <end position="197"/>
    </location>
</feature>
<feature type="transmembrane region" description="Helical" evidence="6">
    <location>
        <begin position="225"/>
        <end position="248"/>
    </location>
</feature>
<comment type="subcellular location">
    <subcellularLocation>
        <location evidence="1">Cell membrane</location>
        <topology evidence="1">Multi-pass membrane protein</topology>
    </subcellularLocation>
</comment>